<keyword evidence="9" id="KW-0460">Magnesium</keyword>
<evidence type="ECO:0000313" key="20">
    <source>
        <dbReference type="EMBL" id="SPC90909.1"/>
    </source>
</evidence>
<protein>
    <recommendedName>
        <fullName evidence="21">Integrase catalytic domain-containing protein</fullName>
    </recommendedName>
</protein>
<dbReference type="InterPro" id="IPR041577">
    <property type="entry name" value="RT_RNaseH_2"/>
</dbReference>
<keyword evidence="13" id="KW-0238">DNA-binding</keyword>
<keyword evidence="5" id="KW-0479">Metal-binding</keyword>
<dbReference type="Gene3D" id="3.30.420.10">
    <property type="entry name" value="Ribonuclease H-like superfamily/Ribonuclease H"/>
    <property type="match status" value="1"/>
</dbReference>
<dbReference type="InterPro" id="IPR050951">
    <property type="entry name" value="Retrovirus_Pol_polyprotein"/>
</dbReference>
<dbReference type="EMBL" id="OIVN01001188">
    <property type="protein sequence ID" value="SPC90909.1"/>
    <property type="molecule type" value="Genomic_DNA"/>
</dbReference>
<dbReference type="InterPro" id="IPR056924">
    <property type="entry name" value="SH3_Tf2-1"/>
</dbReference>
<dbReference type="Gene3D" id="2.40.50.40">
    <property type="match status" value="1"/>
</dbReference>
<dbReference type="Gene3D" id="3.30.70.270">
    <property type="match status" value="1"/>
</dbReference>
<dbReference type="GO" id="GO:0004190">
    <property type="term" value="F:aspartic-type endopeptidase activity"/>
    <property type="evidence" value="ECO:0007669"/>
    <property type="project" value="UniProtKB-KW"/>
</dbReference>
<dbReference type="InterPro" id="IPR001584">
    <property type="entry name" value="Integrase_cat-core"/>
</dbReference>
<feature type="domain" description="Reverse transcriptase" evidence="18">
    <location>
        <begin position="10"/>
        <end position="191"/>
    </location>
</feature>
<evidence type="ECO:0000256" key="2">
    <source>
        <dbReference type="ARBA" id="ARBA00022679"/>
    </source>
</evidence>
<dbReference type="GO" id="GO:0015074">
    <property type="term" value="P:DNA integration"/>
    <property type="evidence" value="ECO:0007669"/>
    <property type="project" value="UniProtKB-KW"/>
</dbReference>
<keyword evidence="3" id="KW-0548">Nucleotidyltransferase</keyword>
<dbReference type="GO" id="GO:0003964">
    <property type="term" value="F:RNA-directed DNA polymerase activity"/>
    <property type="evidence" value="ECO:0007669"/>
    <property type="project" value="UniProtKB-KW"/>
</dbReference>
<feature type="domain" description="Integrase catalytic" evidence="19">
    <location>
        <begin position="366"/>
        <end position="473"/>
    </location>
</feature>
<dbReference type="InterPro" id="IPR041588">
    <property type="entry name" value="Integrase_H2C2"/>
</dbReference>
<evidence type="ECO:0000256" key="14">
    <source>
        <dbReference type="ARBA" id="ARBA00023172"/>
    </source>
</evidence>
<evidence type="ECO:0000256" key="13">
    <source>
        <dbReference type="ARBA" id="ARBA00023125"/>
    </source>
</evidence>
<dbReference type="InterPro" id="IPR023780">
    <property type="entry name" value="Chromo_domain"/>
</dbReference>
<dbReference type="InterPro" id="IPR000953">
    <property type="entry name" value="Chromo/chromo_shadow_dom"/>
</dbReference>
<dbReference type="CDD" id="cd01647">
    <property type="entry name" value="RT_LTR"/>
    <property type="match status" value="1"/>
</dbReference>
<dbReference type="InterPro" id="IPR036397">
    <property type="entry name" value="RNaseH_sf"/>
</dbReference>
<proteinExistence type="predicted"/>
<evidence type="ECO:0000259" key="18">
    <source>
        <dbReference type="PROSITE" id="PS50878"/>
    </source>
</evidence>
<evidence type="ECO:0000256" key="5">
    <source>
        <dbReference type="ARBA" id="ARBA00022723"/>
    </source>
</evidence>
<dbReference type="GO" id="GO:0006508">
    <property type="term" value="P:proteolysis"/>
    <property type="evidence" value="ECO:0007669"/>
    <property type="project" value="UniProtKB-KW"/>
</dbReference>
<evidence type="ECO:0000256" key="10">
    <source>
        <dbReference type="ARBA" id="ARBA00022908"/>
    </source>
</evidence>
<keyword evidence="1" id="KW-0645">Protease</keyword>
<dbReference type="GO" id="GO:0046872">
    <property type="term" value="F:metal ion binding"/>
    <property type="evidence" value="ECO:0007669"/>
    <property type="project" value="UniProtKB-KW"/>
</dbReference>
<evidence type="ECO:0000256" key="4">
    <source>
        <dbReference type="ARBA" id="ARBA00022722"/>
    </source>
</evidence>
<evidence type="ECO:0000256" key="1">
    <source>
        <dbReference type="ARBA" id="ARBA00022670"/>
    </source>
</evidence>
<keyword evidence="11" id="KW-0695">RNA-directed DNA polymerase</keyword>
<dbReference type="GO" id="GO:0006310">
    <property type="term" value="P:DNA recombination"/>
    <property type="evidence" value="ECO:0007669"/>
    <property type="project" value="UniProtKB-KW"/>
</dbReference>
<keyword evidence="15" id="KW-0511">Multifunctional enzyme</keyword>
<organism evidence="20">
    <name type="scientific">Fagus sylvatica</name>
    <name type="common">Beechnut</name>
    <dbReference type="NCBI Taxonomy" id="28930"/>
    <lineage>
        <taxon>Eukaryota</taxon>
        <taxon>Viridiplantae</taxon>
        <taxon>Streptophyta</taxon>
        <taxon>Embryophyta</taxon>
        <taxon>Tracheophyta</taxon>
        <taxon>Spermatophyta</taxon>
        <taxon>Magnoliopsida</taxon>
        <taxon>eudicotyledons</taxon>
        <taxon>Gunneridae</taxon>
        <taxon>Pentapetalae</taxon>
        <taxon>rosids</taxon>
        <taxon>fabids</taxon>
        <taxon>Fagales</taxon>
        <taxon>Fagaceae</taxon>
        <taxon>Fagus</taxon>
    </lineage>
</organism>
<evidence type="ECO:0000256" key="8">
    <source>
        <dbReference type="ARBA" id="ARBA00022801"/>
    </source>
</evidence>
<dbReference type="GO" id="GO:0004519">
    <property type="term" value="F:endonuclease activity"/>
    <property type="evidence" value="ECO:0007669"/>
    <property type="project" value="UniProtKB-KW"/>
</dbReference>
<keyword evidence="2" id="KW-0808">Transferase</keyword>
<evidence type="ECO:0000256" key="11">
    <source>
        <dbReference type="ARBA" id="ARBA00022918"/>
    </source>
</evidence>
<keyword evidence="6" id="KW-0064">Aspartyl protease</keyword>
<dbReference type="Pfam" id="PF00078">
    <property type="entry name" value="RVT_1"/>
    <property type="match status" value="1"/>
</dbReference>
<dbReference type="Pfam" id="PF00665">
    <property type="entry name" value="rve"/>
    <property type="match status" value="1"/>
</dbReference>
<dbReference type="InterPro" id="IPR016197">
    <property type="entry name" value="Chromo-like_dom_sf"/>
</dbReference>
<dbReference type="Gene3D" id="3.10.20.370">
    <property type="match status" value="1"/>
</dbReference>
<gene>
    <name evidence="20" type="ORF">FSB_LOCUS18791</name>
</gene>
<dbReference type="Gene3D" id="3.10.10.10">
    <property type="entry name" value="HIV Type 1 Reverse Transcriptase, subunit A, domain 1"/>
    <property type="match status" value="1"/>
</dbReference>
<reference evidence="20" key="1">
    <citation type="submission" date="2018-02" db="EMBL/GenBank/DDBJ databases">
        <authorList>
            <person name="Cohen D.B."/>
            <person name="Kent A.D."/>
        </authorList>
    </citation>
    <scope>NUCLEOTIDE SEQUENCE</scope>
</reference>
<keyword evidence="7" id="KW-0255">Endonuclease</keyword>
<evidence type="ECO:0000256" key="12">
    <source>
        <dbReference type="ARBA" id="ARBA00022932"/>
    </source>
</evidence>
<feature type="coiled-coil region" evidence="16">
    <location>
        <begin position="481"/>
        <end position="508"/>
    </location>
</feature>
<sequence length="658" mass="74965">MTWFIVEELLESGSIRPSQSPFSSPVLLVRKADGSWRMCIDYRGLNKETVKDKFPIPVVDELLDELNGAWVFSKLDLRSGYHQIRMKERDIEKTAFRTHEGHYEYLVMPFGLTNAPSTFQALMNEVFKPYLRKFVLVFFDDILVYSQDLEQHVGHLEIVLQEVYQRVYGQIASPLTSLLKKDAFGWNEAATDAFEKLKVAVSQPPVLALPDFNKPFVVECDASGYGIGAVLMQDGRPIAYYSQGLKGARRNLVADALSRQADSELFLEIDKAARMENNGGAKLWAISFPSPTWLSELKQSYADDPATKQLLGGHSGYLKTLQRAKRDWYWQGMKQAIKTYIKNCDTCQRIKTETTKPAGLLQPLSIPYRPWHSISMDFIEGLPTSNRQSVILVVVDRLTKYVHFIPLSHPYTAAKVASLFMQYVFKLHGLPSSIVSDRDTAFTSIFWQELFIKQGIELAMSSAYHPQTDGQTEVEAVEDHLSQRQQAISLLKTNLAAAQERMKLQTDKHRQERVFQVGDWVYLRLQPFKQRSMHQKMGKLAPKFYGPYQVLQRIGAVAYKLDLPTDARIHPVFHVSCLKMKLGQSILPLPQLPPMDAGGQLTPEPAQVLHSRNINTRRHKGGTEVLVQWTGTSKSRCNTWEPLHKLQQQFPHLVDKVL</sequence>
<dbReference type="InterPro" id="IPR043502">
    <property type="entry name" value="DNA/RNA_pol_sf"/>
</dbReference>
<keyword evidence="16" id="KW-0175">Coiled coil</keyword>
<dbReference type="InterPro" id="IPR012337">
    <property type="entry name" value="RNaseH-like_sf"/>
</dbReference>
<keyword evidence="4" id="KW-0540">Nuclease</keyword>
<keyword evidence="8" id="KW-0378">Hydrolase</keyword>
<keyword evidence="12" id="KW-0239">DNA-directed DNA polymerase</keyword>
<dbReference type="GO" id="GO:0003677">
    <property type="term" value="F:DNA binding"/>
    <property type="evidence" value="ECO:0007669"/>
    <property type="project" value="UniProtKB-KW"/>
</dbReference>
<dbReference type="Pfam" id="PF17919">
    <property type="entry name" value="RT_RNaseH_2"/>
    <property type="match status" value="1"/>
</dbReference>
<dbReference type="GO" id="GO:0003887">
    <property type="term" value="F:DNA-directed DNA polymerase activity"/>
    <property type="evidence" value="ECO:0007669"/>
    <property type="project" value="UniProtKB-KW"/>
</dbReference>
<evidence type="ECO:0000256" key="9">
    <source>
        <dbReference type="ARBA" id="ARBA00022842"/>
    </source>
</evidence>
<evidence type="ECO:0000256" key="15">
    <source>
        <dbReference type="ARBA" id="ARBA00023268"/>
    </source>
</evidence>
<dbReference type="Pfam" id="PF24626">
    <property type="entry name" value="SH3_Tf2-1"/>
    <property type="match status" value="1"/>
</dbReference>
<dbReference type="FunFam" id="3.10.10.10:FF:000007">
    <property type="entry name" value="Retrovirus-related Pol polyprotein from transposon 17.6-like Protein"/>
    <property type="match status" value="1"/>
</dbReference>
<dbReference type="SUPFAM" id="SSF53098">
    <property type="entry name" value="Ribonuclease H-like"/>
    <property type="match status" value="1"/>
</dbReference>
<dbReference type="PROSITE" id="PS50878">
    <property type="entry name" value="RT_POL"/>
    <property type="match status" value="1"/>
</dbReference>
<keyword evidence="14" id="KW-0233">DNA recombination</keyword>
<dbReference type="PANTHER" id="PTHR37984">
    <property type="entry name" value="PROTEIN CBG26694"/>
    <property type="match status" value="1"/>
</dbReference>
<dbReference type="Pfam" id="PF17921">
    <property type="entry name" value="Integrase_H2C2"/>
    <property type="match status" value="1"/>
</dbReference>
<dbReference type="PROSITE" id="PS50994">
    <property type="entry name" value="INTEGRASE"/>
    <property type="match status" value="1"/>
</dbReference>
<dbReference type="AlphaFoldDB" id="A0A2N9FVB9"/>
<name>A0A2N9FVB9_FAGSY</name>
<evidence type="ECO:0000256" key="6">
    <source>
        <dbReference type="ARBA" id="ARBA00022750"/>
    </source>
</evidence>
<dbReference type="InterPro" id="IPR000477">
    <property type="entry name" value="RT_dom"/>
</dbReference>
<evidence type="ECO:0008006" key="21">
    <source>
        <dbReference type="Google" id="ProtNLM"/>
    </source>
</evidence>
<dbReference type="PROSITE" id="PS50013">
    <property type="entry name" value="CHROMO_2"/>
    <property type="match status" value="1"/>
</dbReference>
<dbReference type="SUPFAM" id="SSF54160">
    <property type="entry name" value="Chromo domain-like"/>
    <property type="match status" value="1"/>
</dbReference>
<dbReference type="PANTHER" id="PTHR37984:SF5">
    <property type="entry name" value="PROTEIN NYNRIN-LIKE"/>
    <property type="match status" value="1"/>
</dbReference>
<dbReference type="SUPFAM" id="SSF56672">
    <property type="entry name" value="DNA/RNA polymerases"/>
    <property type="match status" value="1"/>
</dbReference>
<dbReference type="Gene3D" id="1.10.340.70">
    <property type="match status" value="1"/>
</dbReference>
<feature type="domain" description="Chromo" evidence="17">
    <location>
        <begin position="603"/>
        <end position="658"/>
    </location>
</feature>
<evidence type="ECO:0000256" key="7">
    <source>
        <dbReference type="ARBA" id="ARBA00022759"/>
    </source>
</evidence>
<dbReference type="InterPro" id="IPR043128">
    <property type="entry name" value="Rev_trsase/Diguanyl_cyclase"/>
</dbReference>
<evidence type="ECO:0000259" key="19">
    <source>
        <dbReference type="PROSITE" id="PS50994"/>
    </source>
</evidence>
<accession>A0A2N9FVB9</accession>
<dbReference type="Pfam" id="PF00385">
    <property type="entry name" value="Chromo"/>
    <property type="match status" value="1"/>
</dbReference>
<evidence type="ECO:0000256" key="3">
    <source>
        <dbReference type="ARBA" id="ARBA00022695"/>
    </source>
</evidence>
<evidence type="ECO:0000259" key="17">
    <source>
        <dbReference type="PROSITE" id="PS50013"/>
    </source>
</evidence>
<keyword evidence="10" id="KW-0229">DNA integration</keyword>
<evidence type="ECO:0000256" key="16">
    <source>
        <dbReference type="SAM" id="Coils"/>
    </source>
</evidence>